<evidence type="ECO:0000256" key="14">
    <source>
        <dbReference type="ARBA" id="ARBA00022842"/>
    </source>
</evidence>
<keyword evidence="13" id="KW-0068">Autocatalytic cleavage</keyword>
<dbReference type="Gene3D" id="3.40.50.11050">
    <property type="match status" value="1"/>
</dbReference>
<dbReference type="GO" id="GO:0005576">
    <property type="term" value="C:extracellular region"/>
    <property type="evidence" value="ECO:0007669"/>
    <property type="project" value="UniProtKB-SubCell"/>
</dbReference>
<keyword evidence="16" id="KW-0843">Virulence</keyword>
<evidence type="ECO:0000256" key="1">
    <source>
        <dbReference type="ARBA" id="ARBA00001946"/>
    </source>
</evidence>
<evidence type="ECO:0000256" key="15">
    <source>
        <dbReference type="ARBA" id="ARBA00022870"/>
    </source>
</evidence>
<evidence type="ECO:0000256" key="8">
    <source>
        <dbReference type="ARBA" id="ARBA00022679"/>
    </source>
</evidence>
<keyword evidence="11" id="KW-0378">Hydrolase</keyword>
<evidence type="ECO:0000256" key="6">
    <source>
        <dbReference type="ARBA" id="ARBA00022656"/>
    </source>
</evidence>
<keyword evidence="6" id="KW-0800">Toxin</keyword>
<dbReference type="GO" id="GO:0016740">
    <property type="term" value="F:transferase activity"/>
    <property type="evidence" value="ECO:0007669"/>
    <property type="project" value="UniProtKB-KW"/>
</dbReference>
<keyword evidence="5" id="KW-0964">Secreted</keyword>
<comment type="cofactor">
    <cofactor evidence="1">
        <name>Mg(2+)</name>
        <dbReference type="ChEBI" id="CHEBI:18420"/>
    </cofactor>
</comment>
<evidence type="ECO:0000256" key="21">
    <source>
        <dbReference type="SAM" id="MobiDB-lite"/>
    </source>
</evidence>
<evidence type="ECO:0000256" key="17">
    <source>
        <dbReference type="ARBA" id="ARBA00023121"/>
    </source>
</evidence>
<keyword evidence="15" id="KW-1043">Host membrane</keyword>
<dbReference type="GO" id="GO:0008234">
    <property type="term" value="F:cysteine-type peptidase activity"/>
    <property type="evidence" value="ECO:0007669"/>
    <property type="project" value="UniProtKB-KW"/>
</dbReference>
<keyword evidence="24" id="KW-1185">Reference proteome</keyword>
<gene>
    <name evidence="23" type="ORF">DFP90_1209</name>
</gene>
<dbReference type="GO" id="GO:0008289">
    <property type="term" value="F:lipid binding"/>
    <property type="evidence" value="ECO:0007669"/>
    <property type="project" value="UniProtKB-KW"/>
</dbReference>
<keyword evidence="10" id="KW-0677">Repeat</keyword>
<dbReference type="GO" id="GO:0044164">
    <property type="term" value="C:host cell cytosol"/>
    <property type="evidence" value="ECO:0007669"/>
    <property type="project" value="UniProtKB-SubCell"/>
</dbReference>
<evidence type="ECO:0000256" key="7">
    <source>
        <dbReference type="ARBA" id="ARBA00022670"/>
    </source>
</evidence>
<evidence type="ECO:0000256" key="2">
    <source>
        <dbReference type="ARBA" id="ARBA00004165"/>
    </source>
</evidence>
<dbReference type="RefSeq" id="WP_115939534.1">
    <property type="nucleotide sequence ID" value="NZ_QRDW01000020.1"/>
</dbReference>
<accession>A0A3D9H2L5</accession>
<keyword evidence="8" id="KW-0808">Transferase</keyword>
<comment type="subcellular location">
    <subcellularLocation>
        <location evidence="2">Host cell membrane</location>
    </subcellularLocation>
    <subcellularLocation>
        <location evidence="20">Host cytoplasm</location>
        <location evidence="20">Host cytosol</location>
    </subcellularLocation>
    <subcellularLocation>
        <location evidence="3">Secreted</location>
    </subcellularLocation>
</comment>
<evidence type="ECO:0000256" key="11">
    <source>
        <dbReference type="ARBA" id="ARBA00022801"/>
    </source>
</evidence>
<dbReference type="InterPro" id="IPR038383">
    <property type="entry name" value="CPD_dom_sf"/>
</dbReference>
<comment type="caution">
    <text evidence="23">The sequence shown here is derived from an EMBL/GenBank/DDBJ whole genome shotgun (WGS) entry which is preliminary data.</text>
</comment>
<keyword evidence="18" id="KW-0472">Membrane</keyword>
<dbReference type="Proteomes" id="UP000256845">
    <property type="component" value="Unassembled WGS sequence"/>
</dbReference>
<evidence type="ECO:0000259" key="22">
    <source>
        <dbReference type="PROSITE" id="PS51771"/>
    </source>
</evidence>
<evidence type="ECO:0000256" key="10">
    <source>
        <dbReference type="ARBA" id="ARBA00022737"/>
    </source>
</evidence>
<dbReference type="GO" id="GO:0020002">
    <property type="term" value="C:host cell plasma membrane"/>
    <property type="evidence" value="ECO:0007669"/>
    <property type="project" value="UniProtKB-SubCell"/>
</dbReference>
<keyword evidence="7" id="KW-0645">Protease</keyword>
<dbReference type="PROSITE" id="PS51771">
    <property type="entry name" value="CGT_MARTX_CPD"/>
    <property type="match status" value="1"/>
</dbReference>
<evidence type="ECO:0000256" key="12">
    <source>
        <dbReference type="ARBA" id="ARBA00022807"/>
    </source>
</evidence>
<evidence type="ECO:0000256" key="5">
    <source>
        <dbReference type="ARBA" id="ARBA00022525"/>
    </source>
</evidence>
<keyword evidence="12" id="KW-0788">Thiol protease</keyword>
<evidence type="ECO:0000256" key="20">
    <source>
        <dbReference type="ARBA" id="ARBA00023586"/>
    </source>
</evidence>
<keyword evidence="4" id="KW-1032">Host cell membrane</keyword>
<evidence type="ECO:0000256" key="13">
    <source>
        <dbReference type="ARBA" id="ARBA00022813"/>
    </source>
</evidence>
<evidence type="ECO:0000256" key="4">
    <source>
        <dbReference type="ARBA" id="ARBA00022511"/>
    </source>
</evidence>
<dbReference type="GO" id="GO:0046872">
    <property type="term" value="F:metal ion binding"/>
    <property type="evidence" value="ECO:0007669"/>
    <property type="project" value="UniProtKB-KW"/>
</dbReference>
<feature type="domain" description="Peptidase C80" evidence="22">
    <location>
        <begin position="190"/>
        <end position="390"/>
    </location>
</feature>
<name>A0A3D9H2L5_9PROT</name>
<feature type="region of interest" description="Disordered" evidence="21">
    <location>
        <begin position="1"/>
        <end position="20"/>
    </location>
</feature>
<dbReference type="GO" id="GO:0006508">
    <property type="term" value="P:proteolysis"/>
    <property type="evidence" value="ECO:0007669"/>
    <property type="project" value="UniProtKB-KW"/>
</dbReference>
<keyword evidence="9" id="KW-0479">Metal-binding</keyword>
<evidence type="ECO:0000256" key="18">
    <source>
        <dbReference type="ARBA" id="ARBA00023136"/>
    </source>
</evidence>
<organism evidence="23 24">
    <name type="scientific">Aestuariispira insulae</name>
    <dbReference type="NCBI Taxonomy" id="1461337"/>
    <lineage>
        <taxon>Bacteria</taxon>
        <taxon>Pseudomonadati</taxon>
        <taxon>Pseudomonadota</taxon>
        <taxon>Alphaproteobacteria</taxon>
        <taxon>Rhodospirillales</taxon>
        <taxon>Kiloniellaceae</taxon>
        <taxon>Aestuariispira</taxon>
    </lineage>
</organism>
<dbReference type="EMBL" id="QRDW01000020">
    <property type="protein sequence ID" value="RED43725.1"/>
    <property type="molecule type" value="Genomic_DNA"/>
</dbReference>
<keyword evidence="17" id="KW-0446">Lipid-binding</keyword>
<evidence type="ECO:0000313" key="24">
    <source>
        <dbReference type="Proteomes" id="UP000256845"/>
    </source>
</evidence>
<evidence type="ECO:0000256" key="9">
    <source>
        <dbReference type="ARBA" id="ARBA00022723"/>
    </source>
</evidence>
<evidence type="ECO:0000256" key="16">
    <source>
        <dbReference type="ARBA" id="ARBA00023026"/>
    </source>
</evidence>
<keyword evidence="14" id="KW-0460">Magnesium</keyword>
<dbReference type="GO" id="GO:0090729">
    <property type="term" value="F:toxin activity"/>
    <property type="evidence" value="ECO:0007669"/>
    <property type="project" value="UniProtKB-KW"/>
</dbReference>
<dbReference type="InterPro" id="IPR020974">
    <property type="entry name" value="CPD_dom"/>
</dbReference>
<sequence>MGICSSKTDTKVYRPPAPAPGPAAQVKIEQAAVPGVKISHSLKVARAVAPEKQQEIEEAFLNRFEGKERLLAKIKKNLVVSNRLPLKEKIANFEQARTAAGKAQALHDLGVYLDYIYTAFSDEGGVGCSYERRFYEGLKQDFEMLVTASARSQKTDQYRSVKSYCERHHFSEAAPLQGWVKPDAEIMAPAQFRLPKNGYGVRLVLQAQNDDRVLKNVINLTGKHPENTIVAQWDPKHEAIRVVHHPVNCPYVENGKLAFGTGKEAEGLPFPRDWKLTLVAHGDEAAQVAGLKGDELAASFMKMADAHFEQAFPKKIALMSCQAARDGMDGAASKFMERLARADVEHARSDPEIHELKLSAFTTSVGTSIDGRKKGFVNIPGSAGRLTINGKIQPEAGASDDASAGLFASRVVEYRAHRNR</sequence>
<protein>
    <submittedName>
        <fullName evidence="23">Peptidase C80-like protein</fullName>
    </submittedName>
</protein>
<reference evidence="23 24" key="1">
    <citation type="submission" date="2018-07" db="EMBL/GenBank/DDBJ databases">
        <title>Genomic Encyclopedia of Type Strains, Phase III (KMG-III): the genomes of soil and plant-associated and newly described type strains.</title>
        <authorList>
            <person name="Whitman W."/>
        </authorList>
    </citation>
    <scope>NUCLEOTIDE SEQUENCE [LARGE SCALE GENOMIC DNA]</scope>
    <source>
        <strain evidence="23 24">CECT 8488</strain>
    </source>
</reference>
<evidence type="ECO:0000313" key="23">
    <source>
        <dbReference type="EMBL" id="RED43725.1"/>
    </source>
</evidence>
<keyword evidence="19" id="KW-1035">Host cytoplasm</keyword>
<dbReference type="Pfam" id="PF11713">
    <property type="entry name" value="Peptidase_C80"/>
    <property type="match status" value="1"/>
</dbReference>
<dbReference type="CDD" id="cd20500">
    <property type="entry name" value="Peptidase_C80"/>
    <property type="match status" value="1"/>
</dbReference>
<dbReference type="AlphaFoldDB" id="A0A3D9H2L5"/>
<evidence type="ECO:0000256" key="3">
    <source>
        <dbReference type="ARBA" id="ARBA00004613"/>
    </source>
</evidence>
<proteinExistence type="predicted"/>
<evidence type="ECO:0000256" key="19">
    <source>
        <dbReference type="ARBA" id="ARBA00023200"/>
    </source>
</evidence>